<protein>
    <submittedName>
        <fullName evidence="3">Alpha/beta fold hydrolase</fullName>
    </submittedName>
</protein>
<dbReference type="AlphaFoldDB" id="A0A4R5QKD6"/>
<evidence type="ECO:0000256" key="1">
    <source>
        <dbReference type="SAM" id="Phobius"/>
    </source>
</evidence>
<organism evidence="3 4">
    <name type="scientific">Dankookia rubra</name>
    <dbReference type="NCBI Taxonomy" id="1442381"/>
    <lineage>
        <taxon>Bacteria</taxon>
        <taxon>Pseudomonadati</taxon>
        <taxon>Pseudomonadota</taxon>
        <taxon>Alphaproteobacteria</taxon>
        <taxon>Acetobacterales</taxon>
        <taxon>Roseomonadaceae</taxon>
        <taxon>Dankookia</taxon>
    </lineage>
</organism>
<dbReference type="InterPro" id="IPR050228">
    <property type="entry name" value="Carboxylesterase_BioH"/>
</dbReference>
<feature type="transmembrane region" description="Helical" evidence="1">
    <location>
        <begin position="387"/>
        <end position="405"/>
    </location>
</feature>
<dbReference type="GO" id="GO:0016787">
    <property type="term" value="F:hydrolase activity"/>
    <property type="evidence" value="ECO:0007669"/>
    <property type="project" value="UniProtKB-KW"/>
</dbReference>
<reference evidence="3 4" key="1">
    <citation type="journal article" date="2016" name="J. Microbiol.">
        <title>Dankookia rubra gen. nov., sp. nov., an alphaproteobacterium isolated from sediment of a shallow stream.</title>
        <authorList>
            <person name="Kim W.H."/>
            <person name="Kim D.H."/>
            <person name="Kang K."/>
            <person name="Ahn T.Y."/>
        </authorList>
    </citation>
    <scope>NUCLEOTIDE SEQUENCE [LARGE SCALE GENOMIC DNA]</scope>
    <source>
        <strain evidence="3 4">JCM30602</strain>
    </source>
</reference>
<feature type="transmembrane region" description="Helical" evidence="1">
    <location>
        <begin position="442"/>
        <end position="462"/>
    </location>
</feature>
<evidence type="ECO:0000313" key="4">
    <source>
        <dbReference type="Proteomes" id="UP000295096"/>
    </source>
</evidence>
<keyword evidence="3" id="KW-0378">Hydrolase</keyword>
<keyword evidence="1" id="KW-1133">Transmembrane helix</keyword>
<dbReference type="InterPro" id="IPR029058">
    <property type="entry name" value="AB_hydrolase_fold"/>
</dbReference>
<gene>
    <name evidence="3" type="ORF">E2C06_07385</name>
</gene>
<evidence type="ECO:0000259" key="2">
    <source>
        <dbReference type="Pfam" id="PF12146"/>
    </source>
</evidence>
<dbReference type="Proteomes" id="UP000295096">
    <property type="component" value="Unassembled WGS sequence"/>
</dbReference>
<dbReference type="EMBL" id="SMSJ01000006">
    <property type="protein sequence ID" value="TDH63338.1"/>
    <property type="molecule type" value="Genomic_DNA"/>
</dbReference>
<sequence length="497" mass="51441">MVTLLALAGIALGLTRLRAPLGGLAVAPLAVGEIPATVYRPASGGAAPVVVIAHGFAGSQQMMQPFATTLAQAGFTAVTFDFPGHGRNPTPLSGGLSDDKAASGVLLEALGRVAAAARPLGDGRLALLGHSMAADIVIRWAFARPEAAATVAFSGFGPEVTADQPRNLLVAVGAWEPAFLQEAARRIVALASPGPPEPETTYGAFDAGTARRLVLVQGVEHIGILYARQSLAEARAWLNAAFGRDGEGMLDARGGAIGLLLGGLLALAWPLSHLLPRAAAAPGGGGLPWRRFWPVAVLPAVATPLLLRLLPTGFLPILLGDYLTVHCAAYGALTAAGLWWARRGEAPGARAAPLAVAVAALAIAAYAILGLGLALDRFVLSFLPAPHRAWLVPLILLGTLPWFLADEWATRGTAAARLAYPATKALFLLSLLGAVALDARRLFFLIIIVPVMLVFLVVFGLFGRWSFRATGSPLPAALANALALAWAMAATFPVVPR</sequence>
<evidence type="ECO:0000313" key="3">
    <source>
        <dbReference type="EMBL" id="TDH63338.1"/>
    </source>
</evidence>
<dbReference type="OrthoDB" id="504769at2"/>
<keyword evidence="4" id="KW-1185">Reference proteome</keyword>
<feature type="transmembrane region" description="Helical" evidence="1">
    <location>
        <begin position="474"/>
        <end position="495"/>
    </location>
</feature>
<comment type="caution">
    <text evidence="3">The sequence shown here is derived from an EMBL/GenBank/DDBJ whole genome shotgun (WGS) entry which is preliminary data.</text>
</comment>
<keyword evidence="1" id="KW-0812">Transmembrane</keyword>
<keyword evidence="1" id="KW-0472">Membrane</keyword>
<dbReference type="PANTHER" id="PTHR43194:SF2">
    <property type="entry name" value="PEROXISOMAL MEMBRANE PROTEIN LPX1"/>
    <property type="match status" value="1"/>
</dbReference>
<feature type="transmembrane region" description="Helical" evidence="1">
    <location>
        <begin position="417"/>
        <end position="436"/>
    </location>
</feature>
<name>A0A4R5QKD6_9PROT</name>
<dbReference type="InterPro" id="IPR022742">
    <property type="entry name" value="Hydrolase_4"/>
</dbReference>
<proteinExistence type="predicted"/>
<dbReference type="Pfam" id="PF12146">
    <property type="entry name" value="Hydrolase_4"/>
    <property type="match status" value="1"/>
</dbReference>
<dbReference type="PANTHER" id="PTHR43194">
    <property type="entry name" value="HYDROLASE ALPHA/BETA FOLD FAMILY"/>
    <property type="match status" value="1"/>
</dbReference>
<dbReference type="SUPFAM" id="SSF53474">
    <property type="entry name" value="alpha/beta-Hydrolases"/>
    <property type="match status" value="1"/>
</dbReference>
<feature type="transmembrane region" description="Helical" evidence="1">
    <location>
        <begin position="322"/>
        <end position="341"/>
    </location>
</feature>
<accession>A0A4R5QKD6</accession>
<feature type="domain" description="Serine aminopeptidase S33" evidence="2">
    <location>
        <begin position="49"/>
        <end position="155"/>
    </location>
</feature>
<feature type="transmembrane region" description="Helical" evidence="1">
    <location>
        <begin position="353"/>
        <end position="375"/>
    </location>
</feature>
<dbReference type="Gene3D" id="3.40.50.1820">
    <property type="entry name" value="alpha/beta hydrolase"/>
    <property type="match status" value="1"/>
</dbReference>